<feature type="region of interest" description="Disordered" evidence="1">
    <location>
        <begin position="1"/>
        <end position="20"/>
    </location>
</feature>
<feature type="domain" description="SPOR" evidence="2">
    <location>
        <begin position="1050"/>
        <end position="1133"/>
    </location>
</feature>
<dbReference type="SUPFAM" id="SSF110997">
    <property type="entry name" value="Sporulation related repeat"/>
    <property type="match status" value="1"/>
</dbReference>
<evidence type="ECO:0000313" key="3">
    <source>
        <dbReference type="EMBL" id="PTM95253.1"/>
    </source>
</evidence>
<reference evidence="3 4" key="1">
    <citation type="submission" date="2018-04" db="EMBL/GenBank/DDBJ databases">
        <title>Genomic Encyclopedia of Type Strains, Phase IV (KMG-IV): sequencing the most valuable type-strain genomes for metagenomic binning, comparative biology and taxonomic classification.</title>
        <authorList>
            <person name="Goeker M."/>
        </authorList>
    </citation>
    <scope>NUCLEOTIDE SEQUENCE [LARGE SCALE GENOMIC DNA]</scope>
    <source>
        <strain evidence="3 4">DSM 7138</strain>
    </source>
</reference>
<dbReference type="RefSeq" id="WP_108002976.1">
    <property type="nucleotide sequence ID" value="NZ_JBHEEX010000007.1"/>
</dbReference>
<feature type="compositionally biased region" description="Low complexity" evidence="1">
    <location>
        <begin position="1036"/>
        <end position="1050"/>
    </location>
</feature>
<dbReference type="Gene3D" id="3.30.70.1070">
    <property type="entry name" value="Sporulation related repeat"/>
    <property type="match status" value="1"/>
</dbReference>
<keyword evidence="4" id="KW-1185">Reference proteome</keyword>
<comment type="caution">
    <text evidence="3">The sequence shown here is derived from an EMBL/GenBank/DDBJ whole genome shotgun (WGS) entry which is preliminary data.</text>
</comment>
<organism evidence="3 4">
    <name type="scientific">Mycoplana dimorpha</name>
    <dbReference type="NCBI Taxonomy" id="28320"/>
    <lineage>
        <taxon>Bacteria</taxon>
        <taxon>Pseudomonadati</taxon>
        <taxon>Pseudomonadota</taxon>
        <taxon>Alphaproteobacteria</taxon>
        <taxon>Hyphomicrobiales</taxon>
        <taxon>Rhizobiaceae</taxon>
        <taxon>Mycoplana</taxon>
    </lineage>
</organism>
<feature type="region of interest" description="Disordered" evidence="1">
    <location>
        <begin position="137"/>
        <end position="183"/>
    </location>
</feature>
<dbReference type="Proteomes" id="UP000241247">
    <property type="component" value="Unassembled WGS sequence"/>
</dbReference>
<gene>
    <name evidence="3" type="ORF">C7449_104327</name>
</gene>
<sequence length="1133" mass="116904">MADKNLARSGPADLGLLSDDDPLAELARIVGYEPRNVPTAARPVPPEPLQEPAFDLESELLREFVRYDAPSLDPAQDVEPQYPAVAVEPEPAAVVGAPSSTDAGPAAPDYVPVDAADVLDSADATSAFAASPMEALAHGDDHGAGAADWRTVPAAADLHSPEGLAAEPASSHPAVADRAEERPEPVFLGMQPVAFAEPAHLAETPAANKPSDFDLDLDLDLDRELELSLGDAFTATDETSGADAASVPYEPQPSVSADRSPYEAAAAGLVIADTGAAHSGVLQPSLVEPLPVTEPVLLDPAGIAAPPVYAEPVPVAPALGEGAHFEATQLPAEVDTVEFVPDWVEAPRSEAPLAAAEQALPTAVAPEPAAAAFDPEAAYAIAPAAPAADGYHFDELLAEVERFPVPEPRAPLAAPVVALATPPVAAAAAPLAEPPRPRPGSLEGFSSIKFGRATPVAVDRRPANAPVLAPAAAPAVIAPVEEPQVSARIEPQVSARIEPQAAPAATQIEPVADAAATDFDAAFGDFQLDLSDIELDLSDLALADEPKRVAAPVVAALVAKPSQVIAPAPVRVAPEPVLDARDARPQSAWPAAAAPARAEPVRDMPAPQPAMSAPQPADPAPQRDEPGFDLPFDPAMIAETDTGVAPAPELDVPQIPVIEKEKPVQAPEYDIDIDSEMAQLFATPAPLADNERGLERAAAVAEHQAPAVADDFDKALEEDLRRSFSQSERHAIPLDAQQSQDHYVGDGYDEPARRGRGLMIAAAAAAVVVLGGAGTYAFLGNGAAGGSGEPRVILADREPIKVVPEEKGGKTVPNQDKAVYDRVSGRMNMTPQQDQLVTSTEEPVDVVQRTLTPESLPFDGPEDETEVMDLAGAPADDERLLPGVDDEVRAPTASEEATGPLVSPRKVRTMIVKPDGTLVAREEPAPEPQSALAMPQDAAPAANTANVAPVSSGADTGLRAEQADDSPRALEEVANAAVAESTPATSASADVGVGQAVAGAPVPVMRPTDQPVDVVGTVTERGRVTDTRPTETAALAGEASPPAEQAQAPAANPGGYVIQIASLPSEAEAQKSYASLSAKFSGVIGGRGVDIQRADIPNKGTYYRVRIPAGSREEANALCGRYKTAGGTCLVTR</sequence>
<dbReference type="PROSITE" id="PS51724">
    <property type="entry name" value="SPOR"/>
    <property type="match status" value="1"/>
</dbReference>
<name>A0A2T5B8M9_MYCDI</name>
<feature type="region of interest" description="Disordered" evidence="1">
    <location>
        <begin position="233"/>
        <end position="257"/>
    </location>
</feature>
<feature type="region of interest" description="Disordered" evidence="1">
    <location>
        <begin position="729"/>
        <end position="749"/>
    </location>
</feature>
<dbReference type="InterPro" id="IPR036680">
    <property type="entry name" value="SPOR-like_sf"/>
</dbReference>
<accession>A0A2T5B8M9</accession>
<dbReference type="Pfam" id="PF05036">
    <property type="entry name" value="SPOR"/>
    <property type="match status" value="1"/>
</dbReference>
<dbReference type="GO" id="GO:0042834">
    <property type="term" value="F:peptidoglycan binding"/>
    <property type="evidence" value="ECO:0007669"/>
    <property type="project" value="InterPro"/>
</dbReference>
<evidence type="ECO:0000313" key="4">
    <source>
        <dbReference type="Proteomes" id="UP000241247"/>
    </source>
</evidence>
<feature type="region of interest" description="Disordered" evidence="1">
    <location>
        <begin position="1026"/>
        <end position="1050"/>
    </location>
</feature>
<feature type="compositionally biased region" description="Low complexity" evidence="1">
    <location>
        <begin position="585"/>
        <end position="615"/>
    </location>
</feature>
<evidence type="ECO:0000259" key="2">
    <source>
        <dbReference type="PROSITE" id="PS51724"/>
    </source>
</evidence>
<dbReference type="AlphaFoldDB" id="A0A2T5B8M9"/>
<dbReference type="EMBL" id="PZZZ01000004">
    <property type="protein sequence ID" value="PTM95253.1"/>
    <property type="molecule type" value="Genomic_DNA"/>
</dbReference>
<feature type="region of interest" description="Disordered" evidence="1">
    <location>
        <begin position="584"/>
        <end position="627"/>
    </location>
</feature>
<dbReference type="InterPro" id="IPR007730">
    <property type="entry name" value="SPOR-like_dom"/>
</dbReference>
<evidence type="ECO:0000256" key="1">
    <source>
        <dbReference type="SAM" id="MobiDB-lite"/>
    </source>
</evidence>
<dbReference type="OrthoDB" id="7338235at2"/>
<protein>
    <submittedName>
        <fullName evidence="3">Sporulation related protein</fullName>
    </submittedName>
</protein>
<proteinExistence type="predicted"/>